<dbReference type="InterPro" id="IPR026891">
    <property type="entry name" value="Fn3-like"/>
</dbReference>
<dbReference type="PANTHER" id="PTHR42715">
    <property type="entry name" value="BETA-GLUCOSIDASE"/>
    <property type="match status" value="1"/>
</dbReference>
<dbReference type="Gene3D" id="2.60.40.10">
    <property type="entry name" value="Immunoglobulins"/>
    <property type="match status" value="1"/>
</dbReference>
<keyword evidence="4" id="KW-0378">Hydrolase</keyword>
<dbReference type="RefSeq" id="XP_064851522.1">
    <property type="nucleotide sequence ID" value="XM_064995450.1"/>
</dbReference>
<comment type="catalytic activity">
    <reaction evidence="1">
        <text>Hydrolysis of terminal, non-reducing beta-D-glucosyl residues with release of beta-D-glucose.</text>
        <dbReference type="EC" id="3.2.1.21"/>
    </reaction>
</comment>
<dbReference type="EMBL" id="BTFZ01000002">
    <property type="protein sequence ID" value="GMM34522.1"/>
    <property type="molecule type" value="Genomic_DNA"/>
</dbReference>
<dbReference type="GO" id="GO:0009251">
    <property type="term" value="P:glucan catabolic process"/>
    <property type="evidence" value="ECO:0007669"/>
    <property type="project" value="TreeGrafter"/>
</dbReference>
<evidence type="ECO:0000256" key="3">
    <source>
        <dbReference type="ARBA" id="ARBA00012744"/>
    </source>
</evidence>
<evidence type="ECO:0000313" key="8">
    <source>
        <dbReference type="Proteomes" id="UP001360560"/>
    </source>
</evidence>
<dbReference type="GO" id="GO:0008422">
    <property type="term" value="F:beta-glucosidase activity"/>
    <property type="evidence" value="ECO:0007669"/>
    <property type="project" value="UniProtKB-EC"/>
</dbReference>
<organism evidence="7 8">
    <name type="scientific">Saccharomycopsis crataegensis</name>
    <dbReference type="NCBI Taxonomy" id="43959"/>
    <lineage>
        <taxon>Eukaryota</taxon>
        <taxon>Fungi</taxon>
        <taxon>Dikarya</taxon>
        <taxon>Ascomycota</taxon>
        <taxon>Saccharomycotina</taxon>
        <taxon>Saccharomycetes</taxon>
        <taxon>Saccharomycopsidaceae</taxon>
        <taxon>Saccharomycopsis</taxon>
    </lineage>
</organism>
<feature type="domain" description="Fibronectin type III-like" evidence="6">
    <location>
        <begin position="38"/>
        <end position="109"/>
    </location>
</feature>
<dbReference type="Proteomes" id="UP001360560">
    <property type="component" value="Unassembled WGS sequence"/>
</dbReference>
<keyword evidence="5" id="KW-0326">Glycosidase</keyword>
<reference evidence="7 8" key="1">
    <citation type="journal article" date="2023" name="Elife">
        <title>Identification of key yeast species and microbe-microbe interactions impacting larval growth of Drosophila in the wild.</title>
        <authorList>
            <person name="Mure A."/>
            <person name="Sugiura Y."/>
            <person name="Maeda R."/>
            <person name="Honda K."/>
            <person name="Sakurai N."/>
            <person name="Takahashi Y."/>
            <person name="Watada M."/>
            <person name="Katoh T."/>
            <person name="Gotoh A."/>
            <person name="Gotoh Y."/>
            <person name="Taniguchi I."/>
            <person name="Nakamura K."/>
            <person name="Hayashi T."/>
            <person name="Katayama T."/>
            <person name="Uemura T."/>
            <person name="Hattori Y."/>
        </authorList>
    </citation>
    <scope>NUCLEOTIDE SEQUENCE [LARGE SCALE GENOMIC DNA]</scope>
    <source>
        <strain evidence="7 8">SC-9</strain>
    </source>
</reference>
<dbReference type="GeneID" id="90072501"/>
<name>A0AAV5QIU7_9ASCO</name>
<accession>A0AAV5QIU7</accession>
<keyword evidence="8" id="KW-1185">Reference proteome</keyword>
<evidence type="ECO:0000313" key="7">
    <source>
        <dbReference type="EMBL" id="GMM34522.1"/>
    </source>
</evidence>
<gene>
    <name evidence="7" type="ORF">DASC09_018470</name>
</gene>
<evidence type="ECO:0000259" key="6">
    <source>
        <dbReference type="SMART" id="SM01217"/>
    </source>
</evidence>
<dbReference type="Pfam" id="PF14310">
    <property type="entry name" value="Fn3-like"/>
    <property type="match status" value="1"/>
</dbReference>
<proteinExistence type="inferred from homology"/>
<evidence type="ECO:0000256" key="5">
    <source>
        <dbReference type="ARBA" id="ARBA00023295"/>
    </source>
</evidence>
<dbReference type="EC" id="3.2.1.21" evidence="3"/>
<sequence length="124" mass="13924">MIKGIVKFYSLNVTLDWQAKQLDISSDVENTGASDGSEVVQVYVCGVEDSFIKRPIKELNFTKSFVEAGEKKTTSFTTDLKNAFSIWDSAKSRWFIEKGTYQIYVGNSSDNVPLSKSVEIAENY</sequence>
<dbReference type="AlphaFoldDB" id="A0AAV5QIU7"/>
<dbReference type="SMART" id="SM01217">
    <property type="entry name" value="Fn3_like"/>
    <property type="match status" value="1"/>
</dbReference>
<dbReference type="InterPro" id="IPR013783">
    <property type="entry name" value="Ig-like_fold"/>
</dbReference>
<evidence type="ECO:0000256" key="1">
    <source>
        <dbReference type="ARBA" id="ARBA00000448"/>
    </source>
</evidence>
<comment type="caution">
    <text evidence="7">The sequence shown here is derived from an EMBL/GenBank/DDBJ whole genome shotgun (WGS) entry which is preliminary data.</text>
</comment>
<protein>
    <recommendedName>
        <fullName evidence="3">beta-glucosidase</fullName>
        <ecNumber evidence="3">3.2.1.21</ecNumber>
    </recommendedName>
</protein>
<comment type="similarity">
    <text evidence="2">Belongs to the glycosyl hydrolase 3 family.</text>
</comment>
<dbReference type="PANTHER" id="PTHR42715:SF3">
    <property type="entry name" value="BETA-GLUCOSIDASE B-RELATED"/>
    <property type="match status" value="1"/>
</dbReference>
<dbReference type="InterPro" id="IPR050288">
    <property type="entry name" value="Cellulose_deg_GH3"/>
</dbReference>
<evidence type="ECO:0000256" key="4">
    <source>
        <dbReference type="ARBA" id="ARBA00022801"/>
    </source>
</evidence>
<evidence type="ECO:0000256" key="2">
    <source>
        <dbReference type="ARBA" id="ARBA00005336"/>
    </source>
</evidence>